<keyword evidence="2" id="KW-1185">Reference proteome</keyword>
<dbReference type="AlphaFoldDB" id="A0A4Y2VKV0"/>
<proteinExistence type="predicted"/>
<reference evidence="1 2" key="1">
    <citation type="journal article" date="2019" name="Sci. Rep.">
        <title>Orb-weaving spider Araneus ventricosus genome elucidates the spidroin gene catalogue.</title>
        <authorList>
            <person name="Kono N."/>
            <person name="Nakamura H."/>
            <person name="Ohtoshi R."/>
            <person name="Moran D.A.P."/>
            <person name="Shinohara A."/>
            <person name="Yoshida Y."/>
            <person name="Fujiwara M."/>
            <person name="Mori M."/>
            <person name="Tomita M."/>
            <person name="Arakawa K."/>
        </authorList>
    </citation>
    <scope>NUCLEOTIDE SEQUENCE [LARGE SCALE GENOMIC DNA]</scope>
</reference>
<evidence type="ECO:0000313" key="1">
    <source>
        <dbReference type="EMBL" id="GBO25048.1"/>
    </source>
</evidence>
<organism evidence="1 2">
    <name type="scientific">Araneus ventricosus</name>
    <name type="common">Orbweaver spider</name>
    <name type="synonym">Epeira ventricosa</name>
    <dbReference type="NCBI Taxonomy" id="182803"/>
    <lineage>
        <taxon>Eukaryota</taxon>
        <taxon>Metazoa</taxon>
        <taxon>Ecdysozoa</taxon>
        <taxon>Arthropoda</taxon>
        <taxon>Chelicerata</taxon>
        <taxon>Arachnida</taxon>
        <taxon>Araneae</taxon>
        <taxon>Araneomorphae</taxon>
        <taxon>Entelegynae</taxon>
        <taxon>Araneoidea</taxon>
        <taxon>Araneidae</taxon>
        <taxon>Araneus</taxon>
    </lineage>
</organism>
<sequence length="124" mass="13894">MAYSGRKQNLGEYSYSLGSILVPPVGLGSVVNVWNPTQLPTQPGYQNRPLWYGIVARLPGAKGPAKDMTCLVKSWDLFIEDNRIQLIVECTNIYIEADPLEILTLLVDNNVVDLICVKQWIFNV</sequence>
<protein>
    <submittedName>
        <fullName evidence="1">Uncharacterized protein</fullName>
    </submittedName>
</protein>
<evidence type="ECO:0000313" key="2">
    <source>
        <dbReference type="Proteomes" id="UP000499080"/>
    </source>
</evidence>
<gene>
    <name evidence="1" type="ORF">AVEN_248428_1</name>
</gene>
<name>A0A4Y2VKV0_ARAVE</name>
<dbReference type="Proteomes" id="UP000499080">
    <property type="component" value="Unassembled WGS sequence"/>
</dbReference>
<accession>A0A4Y2VKV0</accession>
<dbReference type="EMBL" id="BGPR01048033">
    <property type="protein sequence ID" value="GBO25048.1"/>
    <property type="molecule type" value="Genomic_DNA"/>
</dbReference>
<comment type="caution">
    <text evidence="1">The sequence shown here is derived from an EMBL/GenBank/DDBJ whole genome shotgun (WGS) entry which is preliminary data.</text>
</comment>